<accession>A0A1M2VHY1</accession>
<dbReference type="SUPFAM" id="SSF53474">
    <property type="entry name" value="alpha/beta-Hydrolases"/>
    <property type="match status" value="1"/>
</dbReference>
<dbReference type="InterPro" id="IPR051601">
    <property type="entry name" value="Serine_prot/Carboxylest_S33"/>
</dbReference>
<dbReference type="InterPro" id="IPR029058">
    <property type="entry name" value="AB_hydrolase_fold"/>
</dbReference>
<dbReference type="Pfam" id="PF00561">
    <property type="entry name" value="Abhydrolase_1"/>
    <property type="match status" value="1"/>
</dbReference>
<dbReference type="OMA" id="FRYLGTA"/>
<evidence type="ECO:0008006" key="8">
    <source>
        <dbReference type="Google" id="ProtNLM"/>
    </source>
</evidence>
<gene>
    <name evidence="6" type="ORF">TRAPUB_1960</name>
</gene>
<feature type="domain" description="Peptidase S33 tripeptidyl aminopeptidase-like C-terminal" evidence="5">
    <location>
        <begin position="461"/>
        <end position="508"/>
    </location>
</feature>
<sequence>MVSLLIFSLLATPHIIGSVLASDSPLNAANSSSIEWGPCDPSVITNPTLTCSFFQIPLDYHDSSVGHARLALAKVNATGDRLGTVFFNPGGPGVSGLDFLNTLSEFFTSVTGGLYDVVSWDPRGVGSLTTPGEIFCFDSPDEYNTFWNGTIELTGIEMTGNFSDPDDVQALLAQAPIMQEKYDELARRCLRHPSGKFFRYLGTAATARDIVALADALDGPGSPVNFIGASYGSVLGMWLINMFPERVGRVIIDGIIDPTLLATGETPAIWAFHELADADKAYEGFLTGCALAGPQGCPIASAEGQTAADIDATIQALLKQAHDAARRSVFVPVTSEIIREGLLSVLESPTQAADFVNMTWPMLVAGVQAESGSDSLTARREMRSARRRARRDGINQQNQTPSYSAQVMLCGDSVDLRGTRVSEVFEIIIAASRNTSEMFSVAWPAQFYTCPFWPVRAVERYQGPFNKTLANKVMVISNTHTSVSEPSQCLNEVMRAYFVNGTLPEDNRTLCEVDTDFDIFPGVNTEAILTAMSASGDDV</sequence>
<evidence type="ECO:0000313" key="7">
    <source>
        <dbReference type="Proteomes" id="UP000184267"/>
    </source>
</evidence>
<dbReference type="AlphaFoldDB" id="A0A1M2VHY1"/>
<dbReference type="EMBL" id="MNAD01001212">
    <property type="protein sequence ID" value="OJT07188.1"/>
    <property type="molecule type" value="Genomic_DNA"/>
</dbReference>
<proteinExistence type="inferred from homology"/>
<protein>
    <recommendedName>
        <fullName evidence="8">Alpha/beta-hydrolase</fullName>
    </recommendedName>
</protein>
<dbReference type="InterPro" id="IPR000073">
    <property type="entry name" value="AB_hydrolase_1"/>
</dbReference>
<dbReference type="PANTHER" id="PTHR43248">
    <property type="entry name" value="2-SUCCINYL-6-HYDROXY-2,4-CYCLOHEXADIENE-1-CARBOXYLATE SYNTHASE"/>
    <property type="match status" value="1"/>
</dbReference>
<feature type="domain" description="AB hydrolase-1" evidence="4">
    <location>
        <begin position="84"/>
        <end position="259"/>
    </location>
</feature>
<keyword evidence="2" id="KW-0378">Hydrolase</keyword>
<comment type="similarity">
    <text evidence="1">Belongs to the peptidase S33 family.</text>
</comment>
<dbReference type="Gene3D" id="3.40.50.1820">
    <property type="entry name" value="alpha/beta hydrolase"/>
    <property type="match status" value="1"/>
</dbReference>
<keyword evidence="3" id="KW-0732">Signal</keyword>
<dbReference type="STRING" id="154538.A0A1M2VHY1"/>
<keyword evidence="7" id="KW-1185">Reference proteome</keyword>
<dbReference type="Proteomes" id="UP000184267">
    <property type="component" value="Unassembled WGS sequence"/>
</dbReference>
<dbReference type="Pfam" id="PF08386">
    <property type="entry name" value="Abhydrolase_4"/>
    <property type="match status" value="1"/>
</dbReference>
<evidence type="ECO:0000259" key="5">
    <source>
        <dbReference type="Pfam" id="PF08386"/>
    </source>
</evidence>
<dbReference type="InterPro" id="IPR013595">
    <property type="entry name" value="Pept_S33_TAP-like_C"/>
</dbReference>
<dbReference type="OrthoDB" id="425534at2759"/>
<comment type="caution">
    <text evidence="6">The sequence shown here is derived from an EMBL/GenBank/DDBJ whole genome shotgun (WGS) entry which is preliminary data.</text>
</comment>
<reference evidence="6 7" key="1">
    <citation type="submission" date="2016-10" db="EMBL/GenBank/DDBJ databases">
        <title>Genome sequence of the basidiomycete white-rot fungus Trametes pubescens.</title>
        <authorList>
            <person name="Makela M.R."/>
            <person name="Granchi Z."/>
            <person name="Peng M."/>
            <person name="De Vries R.P."/>
            <person name="Grigoriev I."/>
            <person name="Riley R."/>
            <person name="Hilden K."/>
        </authorList>
    </citation>
    <scope>NUCLEOTIDE SEQUENCE [LARGE SCALE GENOMIC DNA]</scope>
    <source>
        <strain evidence="6 7">FBCC735</strain>
    </source>
</reference>
<evidence type="ECO:0000256" key="2">
    <source>
        <dbReference type="ARBA" id="ARBA00022801"/>
    </source>
</evidence>
<evidence type="ECO:0000256" key="1">
    <source>
        <dbReference type="ARBA" id="ARBA00010088"/>
    </source>
</evidence>
<evidence type="ECO:0000256" key="3">
    <source>
        <dbReference type="SAM" id="SignalP"/>
    </source>
</evidence>
<dbReference type="GO" id="GO:0016787">
    <property type="term" value="F:hydrolase activity"/>
    <property type="evidence" value="ECO:0007669"/>
    <property type="project" value="UniProtKB-KW"/>
</dbReference>
<name>A0A1M2VHY1_TRAPU</name>
<organism evidence="6 7">
    <name type="scientific">Trametes pubescens</name>
    <name type="common">White-rot fungus</name>
    <dbReference type="NCBI Taxonomy" id="154538"/>
    <lineage>
        <taxon>Eukaryota</taxon>
        <taxon>Fungi</taxon>
        <taxon>Dikarya</taxon>
        <taxon>Basidiomycota</taxon>
        <taxon>Agaricomycotina</taxon>
        <taxon>Agaricomycetes</taxon>
        <taxon>Polyporales</taxon>
        <taxon>Polyporaceae</taxon>
        <taxon>Trametes</taxon>
    </lineage>
</organism>
<evidence type="ECO:0000313" key="6">
    <source>
        <dbReference type="EMBL" id="OJT07188.1"/>
    </source>
</evidence>
<evidence type="ECO:0000259" key="4">
    <source>
        <dbReference type="Pfam" id="PF00561"/>
    </source>
</evidence>
<feature type="chain" id="PRO_5012724960" description="Alpha/beta-hydrolase" evidence="3">
    <location>
        <begin position="22"/>
        <end position="539"/>
    </location>
</feature>
<dbReference type="PANTHER" id="PTHR43248:SF25">
    <property type="entry name" value="AB HYDROLASE-1 DOMAIN-CONTAINING PROTEIN-RELATED"/>
    <property type="match status" value="1"/>
</dbReference>
<feature type="signal peptide" evidence="3">
    <location>
        <begin position="1"/>
        <end position="21"/>
    </location>
</feature>